<dbReference type="GO" id="GO:0015024">
    <property type="term" value="F:glucuronate-2-sulfatase activity"/>
    <property type="evidence" value="ECO:0007669"/>
    <property type="project" value="TreeGrafter"/>
</dbReference>
<feature type="domain" description="Sulfatase N-terminal" evidence="3">
    <location>
        <begin position="2"/>
        <end position="354"/>
    </location>
</feature>
<dbReference type="PANTHER" id="PTHR46615">
    <property type="entry name" value="ARYLSULFATASE K"/>
    <property type="match status" value="1"/>
</dbReference>
<dbReference type="InterPro" id="IPR024607">
    <property type="entry name" value="Sulfatase_CS"/>
</dbReference>
<dbReference type="InterPro" id="IPR051849">
    <property type="entry name" value="GAG-degrading_sulfatase"/>
</dbReference>
<reference evidence="4" key="1">
    <citation type="journal article" date="2023" name="Int. J. Syst. Evol. Microbiol.">
        <title>&lt;i&gt;Holtiella tumoricola&lt;/i&gt; gen. nov. sp. nov., isolated from a human clinical sample.</title>
        <authorList>
            <person name="Allen-Vercoe E."/>
            <person name="Daigneault M.C."/>
            <person name="Vancuren S.J."/>
            <person name="Cochrane K."/>
            <person name="O'Neal L.L."/>
            <person name="Sankaranarayanan K."/>
            <person name="Lawson P.A."/>
        </authorList>
    </citation>
    <scope>NUCLEOTIDE SEQUENCE</scope>
    <source>
        <strain evidence="4">CC70A</strain>
    </source>
</reference>
<comment type="similarity">
    <text evidence="1">Belongs to the sulfatase family.</text>
</comment>
<dbReference type="Proteomes" id="UP001169242">
    <property type="component" value="Unassembled WGS sequence"/>
</dbReference>
<evidence type="ECO:0000256" key="1">
    <source>
        <dbReference type="ARBA" id="ARBA00008779"/>
    </source>
</evidence>
<dbReference type="InterPro" id="IPR000917">
    <property type="entry name" value="Sulfatase_N"/>
</dbReference>
<proteinExistence type="inferred from homology"/>
<evidence type="ECO:0000256" key="2">
    <source>
        <dbReference type="ARBA" id="ARBA00022801"/>
    </source>
</evidence>
<dbReference type="InterPro" id="IPR017850">
    <property type="entry name" value="Alkaline_phosphatase_core_sf"/>
</dbReference>
<dbReference type="Pfam" id="PF00884">
    <property type="entry name" value="Sulfatase"/>
    <property type="match status" value="1"/>
</dbReference>
<accession>A0AA42J2E1</accession>
<dbReference type="AlphaFoldDB" id="A0AA42J2E1"/>
<keyword evidence="2 4" id="KW-0378">Hydrolase</keyword>
<keyword evidence="5" id="KW-1185">Reference proteome</keyword>
<dbReference type="Gene3D" id="3.40.720.10">
    <property type="entry name" value="Alkaline Phosphatase, subunit A"/>
    <property type="match status" value="1"/>
</dbReference>
<dbReference type="PROSITE" id="PS00149">
    <property type="entry name" value="SULFATASE_2"/>
    <property type="match status" value="1"/>
</dbReference>
<name>A0AA42J2E1_9FIRM</name>
<evidence type="ECO:0000313" key="5">
    <source>
        <dbReference type="Proteomes" id="UP001169242"/>
    </source>
</evidence>
<comment type="caution">
    <text evidence="4">The sequence shown here is derived from an EMBL/GenBank/DDBJ whole genome shotgun (WGS) entry which is preliminary data.</text>
</comment>
<evidence type="ECO:0000259" key="3">
    <source>
        <dbReference type="Pfam" id="PF00884"/>
    </source>
</evidence>
<protein>
    <submittedName>
        <fullName evidence="4">Sulfatase-like hydrolase/transferase</fullName>
    </submittedName>
</protein>
<gene>
    <name evidence="4" type="ORF">PBV87_17515</name>
</gene>
<organism evidence="4 5">
    <name type="scientific">Holtiella tumoricola</name>
    <dbReference type="NCBI Taxonomy" id="3018743"/>
    <lineage>
        <taxon>Bacteria</taxon>
        <taxon>Bacillati</taxon>
        <taxon>Bacillota</taxon>
        <taxon>Clostridia</taxon>
        <taxon>Lachnospirales</taxon>
        <taxon>Cellulosilyticaceae</taxon>
        <taxon>Holtiella</taxon>
    </lineage>
</organism>
<dbReference type="RefSeq" id="WP_271013158.1">
    <property type="nucleotide sequence ID" value="NZ_JAQIFT010000061.1"/>
</dbReference>
<dbReference type="GO" id="GO:0004065">
    <property type="term" value="F:arylsulfatase activity"/>
    <property type="evidence" value="ECO:0007669"/>
    <property type="project" value="TreeGrafter"/>
</dbReference>
<dbReference type="EMBL" id="JAQIFT010000061">
    <property type="protein sequence ID" value="MDA3733280.1"/>
    <property type="molecule type" value="Genomic_DNA"/>
</dbReference>
<evidence type="ECO:0000313" key="4">
    <source>
        <dbReference type="EMBL" id="MDA3733280.1"/>
    </source>
</evidence>
<dbReference type="SUPFAM" id="SSF53649">
    <property type="entry name" value="Alkaline phosphatase-like"/>
    <property type="match status" value="1"/>
</dbReference>
<sequence length="494" mass="57743">MKNILFIMGDQHRWDCIGAYGNKILQTPYLDALAQDGVKHTEHYTTYPVCTPARYSILSGLYTHQHMGWSNHCTLADGIETFPKILRKNGYKTAAIGKMHATPTYLDMGFDKMILCEQDGDGRYDDDYHKYLKEQGLLDENDLIDQRQEFRAKADEKYWNTCGAMKSNLDEKHHSTTWITNRALEEINSWGEGGNMMLVSYVKPHHPFDPPAPYDTMYNPEEIEILPGYTEEVSDVDYEHGSGYFDHKNLTEDKLRQVTAHYYGSITHMDHHIGRLIEALKAKGLYEDTLIVYTSDHGEYLGFHHMLLKANYMYDPLAKVPLIIKYPNNEYKGKINEQISCNIDLAPTFLKQANCQIPWTMKGLNLANQEVGREMTICEGLRVDMCNGVLERYYEYMVRSKDYKLIISKNFTHYRFFDLKKDPYELNDVAADLQYKEEIERHKAFLAQTMTFDALTPIYLNEEEKVFIEDKKPDLDKRREVEEYFKLKVPYEKE</sequence>
<dbReference type="PANTHER" id="PTHR46615:SF1">
    <property type="entry name" value="ARYLSULFATASE K"/>
    <property type="match status" value="1"/>
</dbReference>